<dbReference type="Proteomes" id="UP001157418">
    <property type="component" value="Unassembled WGS sequence"/>
</dbReference>
<evidence type="ECO:0000313" key="2">
    <source>
        <dbReference type="Proteomes" id="UP001157418"/>
    </source>
</evidence>
<gene>
    <name evidence="1" type="ORF">LVIROSA_LOCUS6685</name>
</gene>
<sequence length="99" mass="11070">MKSHIETVEESVSSLVSIHSQVRKIKRELEKMNHPTLIEQLEMRSVLREFSKSQDHFRSPLGISDRPILIDGDGGAGRGNGQLVVEGISCNTRKFGLIN</sequence>
<reference evidence="1 2" key="1">
    <citation type="submission" date="2022-01" db="EMBL/GenBank/DDBJ databases">
        <authorList>
            <person name="Xiong W."/>
            <person name="Schranz E."/>
        </authorList>
    </citation>
    <scope>NUCLEOTIDE SEQUENCE [LARGE SCALE GENOMIC DNA]</scope>
</reference>
<organism evidence="1 2">
    <name type="scientific">Lactuca virosa</name>
    <dbReference type="NCBI Taxonomy" id="75947"/>
    <lineage>
        <taxon>Eukaryota</taxon>
        <taxon>Viridiplantae</taxon>
        <taxon>Streptophyta</taxon>
        <taxon>Embryophyta</taxon>
        <taxon>Tracheophyta</taxon>
        <taxon>Spermatophyta</taxon>
        <taxon>Magnoliopsida</taxon>
        <taxon>eudicotyledons</taxon>
        <taxon>Gunneridae</taxon>
        <taxon>Pentapetalae</taxon>
        <taxon>asterids</taxon>
        <taxon>campanulids</taxon>
        <taxon>Asterales</taxon>
        <taxon>Asteraceae</taxon>
        <taxon>Cichorioideae</taxon>
        <taxon>Cichorieae</taxon>
        <taxon>Lactucinae</taxon>
        <taxon>Lactuca</taxon>
    </lineage>
</organism>
<protein>
    <submittedName>
        <fullName evidence="1">Uncharacterized protein</fullName>
    </submittedName>
</protein>
<dbReference type="AlphaFoldDB" id="A0AAU9LZG6"/>
<dbReference type="PANTHER" id="PTHR34780:SF2">
    <property type="entry name" value="GENOME ASSEMBLY, CHROMOSOME: A02"/>
    <property type="match status" value="1"/>
</dbReference>
<evidence type="ECO:0000313" key="1">
    <source>
        <dbReference type="EMBL" id="CAH1419129.1"/>
    </source>
</evidence>
<name>A0AAU9LZG6_9ASTR</name>
<keyword evidence="2" id="KW-1185">Reference proteome</keyword>
<accession>A0AAU9LZG6</accession>
<proteinExistence type="predicted"/>
<comment type="caution">
    <text evidence="1">The sequence shown here is derived from an EMBL/GenBank/DDBJ whole genome shotgun (WGS) entry which is preliminary data.</text>
</comment>
<dbReference type="PANTHER" id="PTHR34780">
    <property type="entry name" value="OS08G0427800 PROTEIN"/>
    <property type="match status" value="1"/>
</dbReference>
<dbReference type="EMBL" id="CAKMRJ010000224">
    <property type="protein sequence ID" value="CAH1419129.1"/>
    <property type="molecule type" value="Genomic_DNA"/>
</dbReference>